<accession>A0A4R5LPH9</accession>
<evidence type="ECO:0000256" key="9">
    <source>
        <dbReference type="RuleBase" id="RU003811"/>
    </source>
</evidence>
<dbReference type="EMBL" id="SMSE01000003">
    <property type="protein sequence ID" value="TDG12371.1"/>
    <property type="molecule type" value="Genomic_DNA"/>
</dbReference>
<dbReference type="UniPathway" id="UPA00253">
    <property type="reaction ID" value="UER00334"/>
</dbReference>
<dbReference type="GO" id="GO:0004359">
    <property type="term" value="F:glutaminase activity"/>
    <property type="evidence" value="ECO:0007669"/>
    <property type="project" value="InterPro"/>
</dbReference>
<dbReference type="FunFam" id="3.40.50.620:FF:000106">
    <property type="entry name" value="Glutamine-dependent NAD(+) synthetase"/>
    <property type="match status" value="1"/>
</dbReference>
<dbReference type="PROSITE" id="PS50263">
    <property type="entry name" value="CN_HYDROLASE"/>
    <property type="match status" value="1"/>
</dbReference>
<keyword evidence="12" id="KW-1185">Reference proteome</keyword>
<dbReference type="PANTHER" id="PTHR23090:SF9">
    <property type="entry name" value="GLUTAMINE-DEPENDENT NAD(+) SYNTHETASE"/>
    <property type="match status" value="1"/>
</dbReference>
<keyword evidence="3 7" id="KW-0436">Ligase</keyword>
<dbReference type="AlphaFoldDB" id="A0A4R5LPH9"/>
<feature type="binding site" evidence="7">
    <location>
        <position position="119"/>
    </location>
    <ligand>
        <name>L-glutamine</name>
        <dbReference type="ChEBI" id="CHEBI:58359"/>
    </ligand>
</feature>
<dbReference type="InterPro" id="IPR014445">
    <property type="entry name" value="Gln-dep_NAD_synthase"/>
</dbReference>
<feature type="binding site" evidence="7">
    <location>
        <position position="402"/>
    </location>
    <ligand>
        <name>deamido-NAD(+)</name>
        <dbReference type="ChEBI" id="CHEBI:58437"/>
        <note>ligand shared between two neighboring subunits</note>
    </ligand>
</feature>
<evidence type="ECO:0000256" key="6">
    <source>
        <dbReference type="ARBA" id="ARBA00023027"/>
    </source>
</evidence>
<feature type="binding site" evidence="7">
    <location>
        <position position="512"/>
    </location>
    <ligand>
        <name>deamido-NAD(+)</name>
        <dbReference type="ChEBI" id="CHEBI:58437"/>
        <note>ligand shared between two neighboring subunits</note>
    </ligand>
</feature>
<dbReference type="GO" id="GO:0008795">
    <property type="term" value="F:NAD+ synthase activity"/>
    <property type="evidence" value="ECO:0007669"/>
    <property type="project" value="UniProtKB-UniRule"/>
</dbReference>
<feature type="binding site" evidence="7">
    <location>
        <begin position="290"/>
        <end position="297"/>
    </location>
    <ligand>
        <name>ATP</name>
        <dbReference type="ChEBI" id="CHEBI:30616"/>
    </ligand>
</feature>
<evidence type="ECO:0000259" key="10">
    <source>
        <dbReference type="PROSITE" id="PS50263"/>
    </source>
</evidence>
<sequence>MASLNILMAQMNTLVGDFDGNTQRVLDTVARAVTRHEKAVVVFPELTLSGYPPEDLLLRPSIALRVSQSLDKLCAELPPSAWVVLGYPRRDGNALYNVAGVIHGNELVAEYRKQSLPNYQVFDEKRYFAPGTEPCVLDIEGVQVGLSICEDIWEIEPTADAAEAGAELLLNLNSSPYHRGKRDERWKLVAERARQAAFPIVYVNQVGGQDELVFDGGSFAVTAEGEVVAAAPGFEEGEYWLDYDGDRENQPFSGLALSEPPDEIEATWKALVLGVRDYVNKNRFKGVVLGLSGGVDSALTLAVAVDALGPERVEAVMMPFRYTSQMSVEDAAEQSDILGVSHKVISIEPLYEAFMASLAEEFAGTSVDTTEENLQARCRGVLLMSISNKKGYLVLTTGNKSEMAVGYSTLYGDMAGGFDVLKDCPKTLVFDLCRYRNTLGPCIPQRVIDRPPSAELAPDQKDEDSLPPYDVLDQILEMYVEQDMSAEAIIATGMDREDVQRVLRLVDLNEYKRRQAPIGVRITRRGFGRDRRYPITSGWRIGE</sequence>
<dbReference type="CDD" id="cd07570">
    <property type="entry name" value="GAT_Gln-NAD-synth"/>
    <property type="match status" value="1"/>
</dbReference>
<dbReference type="Gene3D" id="3.60.110.10">
    <property type="entry name" value="Carbon-nitrogen hydrolase"/>
    <property type="match status" value="1"/>
</dbReference>
<evidence type="ECO:0000256" key="2">
    <source>
        <dbReference type="ARBA" id="ARBA00007145"/>
    </source>
</evidence>
<evidence type="ECO:0000256" key="8">
    <source>
        <dbReference type="PIRNR" id="PIRNR006630"/>
    </source>
</evidence>
<reference evidence="11 12" key="1">
    <citation type="submission" date="2019-03" db="EMBL/GenBank/DDBJ databases">
        <title>Seongchinamella monodicae gen. nov., sp. nov., a novel member of the Gammaproteobacteria isolated from a tidal mudflat of beach.</title>
        <authorList>
            <person name="Yang H.G."/>
            <person name="Kang J.W."/>
            <person name="Lee S.D."/>
        </authorList>
    </citation>
    <scope>NUCLEOTIDE SEQUENCE [LARGE SCALE GENOMIC DNA]</scope>
    <source>
        <strain evidence="11 12">GH4-78</strain>
    </source>
</reference>
<keyword evidence="5 7" id="KW-0067">ATP-binding</keyword>
<organism evidence="11 12">
    <name type="scientific">Seongchinamella unica</name>
    <dbReference type="NCBI Taxonomy" id="2547392"/>
    <lineage>
        <taxon>Bacteria</taxon>
        <taxon>Pseudomonadati</taxon>
        <taxon>Pseudomonadota</taxon>
        <taxon>Gammaproteobacteria</taxon>
        <taxon>Cellvibrionales</taxon>
        <taxon>Halieaceae</taxon>
        <taxon>Seongchinamella</taxon>
    </lineage>
</organism>
<feature type="binding site" evidence="7">
    <location>
        <position position="373"/>
    </location>
    <ligand>
        <name>deamido-NAD(+)</name>
        <dbReference type="ChEBI" id="CHEBI:58437"/>
        <note>ligand shared between two neighboring subunits</note>
    </ligand>
</feature>
<evidence type="ECO:0000313" key="11">
    <source>
        <dbReference type="EMBL" id="TDG12371.1"/>
    </source>
</evidence>
<dbReference type="Gene3D" id="3.40.50.620">
    <property type="entry name" value="HUPs"/>
    <property type="match status" value="1"/>
</dbReference>
<name>A0A4R5LPH9_9GAMM</name>
<dbReference type="SUPFAM" id="SSF52402">
    <property type="entry name" value="Adenine nucleotide alpha hydrolases-like"/>
    <property type="match status" value="1"/>
</dbReference>
<evidence type="ECO:0000256" key="1">
    <source>
        <dbReference type="ARBA" id="ARBA00005188"/>
    </source>
</evidence>
<dbReference type="GO" id="GO:0003952">
    <property type="term" value="F:NAD+ synthase (glutamine-hydrolyzing) activity"/>
    <property type="evidence" value="ECO:0007669"/>
    <property type="project" value="UniProtKB-UniRule"/>
</dbReference>
<comment type="pathway">
    <text evidence="1 7 8">Cofactor biosynthesis; NAD(+) biosynthesis; NAD(+) from deamido-NAD(+) (L-Gln route): step 1/1.</text>
</comment>
<feature type="binding site" evidence="7">
    <location>
        <position position="397"/>
    </location>
    <ligand>
        <name>ATP</name>
        <dbReference type="ChEBI" id="CHEBI:30616"/>
    </ligand>
</feature>
<gene>
    <name evidence="7" type="primary">nadE</name>
    <name evidence="11" type="ORF">E2F43_12180</name>
</gene>
<keyword evidence="4 7" id="KW-0547">Nucleotide-binding</keyword>
<dbReference type="InterPro" id="IPR003010">
    <property type="entry name" value="C-N_Hydrolase"/>
</dbReference>
<dbReference type="RefSeq" id="WP_133213097.1">
    <property type="nucleotide sequence ID" value="NZ_SMSE01000003.1"/>
</dbReference>
<feature type="binding site" evidence="7">
    <location>
        <position position="181"/>
    </location>
    <ligand>
        <name>L-glutamine</name>
        <dbReference type="ChEBI" id="CHEBI:58359"/>
    </ligand>
</feature>
<dbReference type="NCBIfam" id="NF010588">
    <property type="entry name" value="PRK13981.1"/>
    <property type="match status" value="1"/>
</dbReference>
<dbReference type="NCBIfam" id="TIGR00552">
    <property type="entry name" value="nadE"/>
    <property type="match status" value="1"/>
</dbReference>
<dbReference type="Pfam" id="PF02540">
    <property type="entry name" value="NAD_synthase"/>
    <property type="match status" value="1"/>
</dbReference>
<dbReference type="Pfam" id="PF00795">
    <property type="entry name" value="CN_hydrolase"/>
    <property type="match status" value="1"/>
</dbReference>
<evidence type="ECO:0000256" key="5">
    <source>
        <dbReference type="ARBA" id="ARBA00022840"/>
    </source>
</evidence>
<dbReference type="InterPro" id="IPR036526">
    <property type="entry name" value="C-N_Hydrolase_sf"/>
</dbReference>
<evidence type="ECO:0000256" key="3">
    <source>
        <dbReference type="ARBA" id="ARBA00022598"/>
    </source>
</evidence>
<feature type="active site" description="Proton acceptor; for glutaminase activity" evidence="7">
    <location>
        <position position="45"/>
    </location>
</feature>
<proteinExistence type="inferred from homology"/>
<dbReference type="OrthoDB" id="9760188at2"/>
<evidence type="ECO:0000256" key="4">
    <source>
        <dbReference type="ARBA" id="ARBA00022741"/>
    </source>
</evidence>
<dbReference type="GO" id="GO:0009435">
    <property type="term" value="P:NAD+ biosynthetic process"/>
    <property type="evidence" value="ECO:0007669"/>
    <property type="project" value="UniProtKB-UniRule"/>
</dbReference>
<comment type="caution">
    <text evidence="7">Lacks conserved residue(s) required for the propagation of feature annotation.</text>
</comment>
<evidence type="ECO:0000256" key="7">
    <source>
        <dbReference type="HAMAP-Rule" id="MF_02090"/>
    </source>
</evidence>
<comment type="similarity">
    <text evidence="2 7 8">In the C-terminal section; belongs to the NAD synthetase family.</text>
</comment>
<dbReference type="CDD" id="cd00553">
    <property type="entry name" value="NAD_synthase"/>
    <property type="match status" value="1"/>
</dbReference>
<dbReference type="GO" id="GO:0005737">
    <property type="term" value="C:cytoplasm"/>
    <property type="evidence" value="ECO:0007669"/>
    <property type="project" value="InterPro"/>
</dbReference>
<dbReference type="GO" id="GO:0005524">
    <property type="term" value="F:ATP binding"/>
    <property type="evidence" value="ECO:0007669"/>
    <property type="project" value="UniProtKB-UniRule"/>
</dbReference>
<evidence type="ECO:0000313" key="12">
    <source>
        <dbReference type="Proteomes" id="UP000295554"/>
    </source>
</evidence>
<dbReference type="InterPro" id="IPR014729">
    <property type="entry name" value="Rossmann-like_a/b/a_fold"/>
</dbReference>
<dbReference type="PIRSF" id="PIRSF006630">
    <property type="entry name" value="NADS_GAT"/>
    <property type="match status" value="1"/>
</dbReference>
<comment type="function">
    <text evidence="7">Catalyzes the ATP-dependent amidation of deamido-NAD to form NAD. Uses L-glutamine as a nitrogen source.</text>
</comment>
<dbReference type="PANTHER" id="PTHR23090">
    <property type="entry name" value="NH 3 /GLUTAMINE-DEPENDENT NAD + SYNTHETASE"/>
    <property type="match status" value="1"/>
</dbReference>
<dbReference type="HAMAP" id="MF_02090">
    <property type="entry name" value="NadE_glutamine_dep"/>
    <property type="match status" value="1"/>
</dbReference>
<keyword evidence="6 7" id="KW-0520">NAD</keyword>
<dbReference type="InterPro" id="IPR003694">
    <property type="entry name" value="NAD_synthase"/>
</dbReference>
<dbReference type="EC" id="6.3.5.1" evidence="7 8"/>
<feature type="active site" description="For glutaminase activity" evidence="7">
    <location>
        <position position="113"/>
    </location>
</feature>
<comment type="catalytic activity">
    <reaction evidence="7 8">
        <text>deamido-NAD(+) + L-glutamine + ATP + H2O = L-glutamate + AMP + diphosphate + NAD(+) + H(+)</text>
        <dbReference type="Rhea" id="RHEA:24384"/>
        <dbReference type="ChEBI" id="CHEBI:15377"/>
        <dbReference type="ChEBI" id="CHEBI:15378"/>
        <dbReference type="ChEBI" id="CHEBI:29985"/>
        <dbReference type="ChEBI" id="CHEBI:30616"/>
        <dbReference type="ChEBI" id="CHEBI:33019"/>
        <dbReference type="ChEBI" id="CHEBI:57540"/>
        <dbReference type="ChEBI" id="CHEBI:58359"/>
        <dbReference type="ChEBI" id="CHEBI:58437"/>
        <dbReference type="ChEBI" id="CHEBI:456215"/>
        <dbReference type="EC" id="6.3.5.1"/>
    </reaction>
</comment>
<dbReference type="InterPro" id="IPR022310">
    <property type="entry name" value="NAD/GMP_synthase"/>
</dbReference>
<feature type="active site" description="Nucleophile; for glutaminase activity" evidence="7">
    <location>
        <position position="149"/>
    </location>
</feature>
<feature type="domain" description="CN hydrolase" evidence="10">
    <location>
        <begin position="4"/>
        <end position="245"/>
    </location>
</feature>
<comment type="similarity">
    <text evidence="9">Belongs to the NAD synthetase family.</text>
</comment>
<feature type="binding site" evidence="7">
    <location>
        <position position="175"/>
    </location>
    <ligand>
        <name>L-glutamine</name>
        <dbReference type="ChEBI" id="CHEBI:58359"/>
    </ligand>
</feature>
<dbReference type="SUPFAM" id="SSF56317">
    <property type="entry name" value="Carbon-nitrogen hydrolase"/>
    <property type="match status" value="1"/>
</dbReference>
<comment type="caution">
    <text evidence="11">The sequence shown here is derived from an EMBL/GenBank/DDBJ whole genome shotgun (WGS) entry which is preliminary data.</text>
</comment>
<protein>
    <recommendedName>
        <fullName evidence="7 8">Glutamine-dependent NAD(+) synthetase</fullName>
        <ecNumber evidence="7 8">6.3.5.1</ecNumber>
    </recommendedName>
    <alternativeName>
        <fullName evidence="7 8">NAD(+) synthase [glutamine-hydrolyzing]</fullName>
    </alternativeName>
</protein>
<dbReference type="Proteomes" id="UP000295554">
    <property type="component" value="Unassembled WGS sequence"/>
</dbReference>